<feature type="signal peptide" evidence="1">
    <location>
        <begin position="1"/>
        <end position="19"/>
    </location>
</feature>
<comment type="caution">
    <text evidence="2">The sequence shown here is derived from an EMBL/GenBank/DDBJ whole genome shotgun (WGS) entry which is preliminary data.</text>
</comment>
<evidence type="ECO:0000256" key="1">
    <source>
        <dbReference type="SAM" id="SignalP"/>
    </source>
</evidence>
<keyword evidence="3" id="KW-1185">Reference proteome</keyword>
<protein>
    <submittedName>
        <fullName evidence="2">Uncharacterized protein</fullName>
    </submittedName>
</protein>
<organism evidence="2 3">
    <name type="scientific">Arcicella lustrica</name>
    <dbReference type="NCBI Taxonomy" id="2984196"/>
    <lineage>
        <taxon>Bacteria</taxon>
        <taxon>Pseudomonadati</taxon>
        <taxon>Bacteroidota</taxon>
        <taxon>Cytophagia</taxon>
        <taxon>Cytophagales</taxon>
        <taxon>Flectobacillaceae</taxon>
        <taxon>Arcicella</taxon>
    </lineage>
</organism>
<dbReference type="EMBL" id="JAYGIM010000019">
    <property type="protein sequence ID" value="MEA5429307.1"/>
    <property type="molecule type" value="Genomic_DNA"/>
</dbReference>
<feature type="chain" id="PRO_5046236925" evidence="1">
    <location>
        <begin position="20"/>
        <end position="250"/>
    </location>
</feature>
<accession>A0ABU5SPX7</accession>
<keyword evidence="1" id="KW-0732">Signal</keyword>
<evidence type="ECO:0000313" key="2">
    <source>
        <dbReference type="EMBL" id="MEA5429307.1"/>
    </source>
</evidence>
<gene>
    <name evidence="2" type="ORF">VB798_22130</name>
</gene>
<dbReference type="Proteomes" id="UP001302222">
    <property type="component" value="Unassembled WGS sequence"/>
</dbReference>
<reference evidence="2 3" key="1">
    <citation type="submission" date="2023-12" db="EMBL/GenBank/DDBJ databases">
        <title>Novel species of the genus Arcicella isolated from rivers.</title>
        <authorList>
            <person name="Lu H."/>
        </authorList>
    </citation>
    <scope>NUCLEOTIDE SEQUENCE [LARGE SCALE GENOMIC DNA]</scope>
    <source>
        <strain evidence="2 3">DC25W</strain>
    </source>
</reference>
<dbReference type="RefSeq" id="WP_323689429.1">
    <property type="nucleotide sequence ID" value="NZ_JAYGIM010000019.1"/>
</dbReference>
<proteinExistence type="predicted"/>
<name>A0ABU5SPX7_9BACT</name>
<sequence>MLKSKLLLIIIYFCILSVAKSQTTQEIYHKYIEAIGGEDAIKSINSIQLNGILQTLNSPPEKTIVYRKRKELYRKETYRDTVMYSCDCYDGKYFWRLWENSANPKNVTSSQNTNKAWTIDDDAGGMSLFNELIEFQHYGSRIHKEEEVEENNKEYNVIRLTRRNLSMVDFYINKSTYLVDKTVEINSDDESRSYTLIDEYKKIGNLLIPHRSKMYMMGYLFSTTVYNKILLNPILTDSLFKCEKEKKSTF</sequence>
<evidence type="ECO:0000313" key="3">
    <source>
        <dbReference type="Proteomes" id="UP001302222"/>
    </source>
</evidence>